<dbReference type="Pfam" id="PF17883">
    <property type="entry name" value="MBG"/>
    <property type="match status" value="3"/>
</dbReference>
<dbReference type="Gene3D" id="3.10.430.110">
    <property type="match status" value="3"/>
</dbReference>
<dbReference type="EMBL" id="ACIZ01000151">
    <property type="protein sequence ID" value="EEN78726.1"/>
    <property type="molecule type" value="Genomic_DNA"/>
</dbReference>
<dbReference type="HOGENOM" id="CLU_833636_0_0_9"/>
<name>C2K1V5_LACRM</name>
<sequence length="291" mass="30149">MRAATGNNYQLTADDLAKVVGTITITPAITTVDSNDVSFEYDGKTKASEAKGIQATVKLGESEKTVDLTSADIIVANDGVTVGKYTYSLSSSGKAKLQTATGNNYQLTADDLAKVTGTVTITPAIATANSNDVSFEYDGKTKASEAKGIQAVVKPGESEKTVDLTSADIIVANDGATVGKYTYSLSDSGKAKLIAATGNNYQLTADDLAKVTGTITITPAVTTADSNDVSFEYDGKTKASEAKGIQATVTLGETKKTVELMSADIVVENDDVDAGKYSYQLSDAGKAKLIA</sequence>
<organism evidence="2 3">
    <name type="scientific">Lacticaseibacillus rhamnosus (strain LMS2-1)</name>
    <dbReference type="NCBI Taxonomy" id="525361"/>
    <lineage>
        <taxon>Bacteria</taxon>
        <taxon>Bacillati</taxon>
        <taxon>Bacillota</taxon>
        <taxon>Bacilli</taxon>
        <taxon>Lactobacillales</taxon>
        <taxon>Lactobacillaceae</taxon>
        <taxon>Lacticaseibacillus</taxon>
    </lineage>
</organism>
<protein>
    <recommendedName>
        <fullName evidence="1">MBG domain-containing protein</fullName>
    </recommendedName>
</protein>
<feature type="domain" description="MBG" evidence="1">
    <location>
        <begin position="29"/>
        <end position="123"/>
    </location>
</feature>
<accession>C2K1V5</accession>
<proteinExistence type="predicted"/>
<comment type="caution">
    <text evidence="2">The sequence shown here is derived from an EMBL/GenBank/DDBJ whole genome shotgun (WGS) entry which is preliminary data.</text>
</comment>
<feature type="domain" description="MBG" evidence="1">
    <location>
        <begin position="126"/>
        <end position="219"/>
    </location>
</feature>
<dbReference type="AlphaFoldDB" id="C2K1V5"/>
<reference evidence="2" key="1">
    <citation type="submission" date="2009-01" db="EMBL/GenBank/DDBJ databases">
        <authorList>
            <person name="Qin X."/>
            <person name="Bachman B."/>
            <person name="Battles P."/>
            <person name="Bell A."/>
            <person name="Bess C."/>
            <person name="Bickham C."/>
            <person name="Chaboub L."/>
            <person name="Chen D."/>
            <person name="Coyle M."/>
            <person name="Deiros D.R."/>
            <person name="Dinh H."/>
            <person name="Forbes L."/>
            <person name="Fowler G."/>
            <person name="Francisco L."/>
            <person name="Fu Q."/>
            <person name="Gubbala S."/>
            <person name="Hale W."/>
            <person name="Han Y."/>
            <person name="Hemphill L."/>
            <person name="Highlander S.K."/>
            <person name="Hirani K."/>
            <person name="Hogues M."/>
            <person name="Jackson L."/>
            <person name="Jakkamsetti A."/>
            <person name="Javaid M."/>
            <person name="Jiang H."/>
            <person name="Korchina V."/>
            <person name="Kovar C."/>
            <person name="Lara F."/>
            <person name="Lee S."/>
            <person name="Mata R."/>
            <person name="Mathew T."/>
            <person name="Moen C."/>
            <person name="Morales K."/>
            <person name="Munidasa M."/>
            <person name="Nazareth L."/>
            <person name="Ngo R."/>
            <person name="Nguyen L."/>
            <person name="Okwuonu G."/>
            <person name="Ongeri F."/>
            <person name="Patil S."/>
            <person name="Petrosino J."/>
            <person name="Pham C."/>
            <person name="Pham P."/>
            <person name="Pu L.-L."/>
            <person name="Puazo M."/>
            <person name="Raj R."/>
            <person name="Reid J."/>
            <person name="Rouhana J."/>
            <person name="Saada N."/>
            <person name="Shang Y."/>
            <person name="Simmons D."/>
            <person name="Thornton R."/>
            <person name="Warren J."/>
            <person name="Weissenberger G."/>
            <person name="Zhang J."/>
            <person name="Zhang L."/>
            <person name="Zhou C."/>
            <person name="Zhu D."/>
            <person name="Muzny D."/>
            <person name="Worley K."/>
            <person name="Gibbs R."/>
        </authorList>
    </citation>
    <scope>NUCLEOTIDE SEQUENCE [LARGE SCALE GENOMIC DNA]</scope>
    <source>
        <strain evidence="2">LMS2-1</strain>
    </source>
</reference>
<keyword evidence="3" id="KW-1185">Reference proteome</keyword>
<evidence type="ECO:0000313" key="2">
    <source>
        <dbReference type="EMBL" id="EEN78726.1"/>
    </source>
</evidence>
<evidence type="ECO:0000259" key="1">
    <source>
        <dbReference type="Pfam" id="PF17883"/>
    </source>
</evidence>
<feature type="domain" description="MBG" evidence="1">
    <location>
        <begin position="221"/>
        <end position="289"/>
    </location>
</feature>
<dbReference type="Proteomes" id="UP000004525">
    <property type="component" value="Unassembled WGS sequence"/>
</dbReference>
<dbReference type="InterPro" id="IPR041277">
    <property type="entry name" value="MBG_Lactobacillales"/>
</dbReference>
<gene>
    <name evidence="2" type="ORF">HMPREF0539_3140</name>
</gene>
<evidence type="ECO:0000313" key="3">
    <source>
        <dbReference type="Proteomes" id="UP000004525"/>
    </source>
</evidence>
<feature type="non-terminal residue" evidence="2">
    <location>
        <position position="291"/>
    </location>
</feature>